<keyword evidence="2" id="KW-0442">Lipid degradation</keyword>
<dbReference type="Gene3D" id="3.40.50.1820">
    <property type="entry name" value="alpha/beta hydrolase"/>
    <property type="match status" value="1"/>
</dbReference>
<organism evidence="4">
    <name type="scientific">marine metagenome</name>
    <dbReference type="NCBI Taxonomy" id="408172"/>
    <lineage>
        <taxon>unclassified sequences</taxon>
        <taxon>metagenomes</taxon>
        <taxon>ecological metagenomes</taxon>
    </lineage>
</organism>
<sequence>MSSFSKLKIFSVTFLFLALLVVQSCSVIPKNFTITEPQYEIKTEEFSLKFQELNKQLPVRISYPIGKIRFPVIVFSHGNGSKGDMYKGFTDYWASHGYVVIQPTHMDSESLGFQTKRDNMREMYQQMLQVTDTRRQDMSFIVDSLDLIETIVPDLKDKLDRTSLVAAGHSMGAATAMIVAGMTLLNPQDGYAETSDETRFKVLLMISDPGTMALMPEEPWKGVRVPTLISTGTKDFSDVGSGRIKAPF</sequence>
<dbReference type="SUPFAM" id="SSF53474">
    <property type="entry name" value="alpha/beta-Hydrolases"/>
    <property type="match status" value="1"/>
</dbReference>
<gene>
    <name evidence="4" type="ORF">METZ01_LOCUS154500</name>
</gene>
<dbReference type="EMBL" id="UINC01025662">
    <property type="protein sequence ID" value="SVB01646.1"/>
    <property type="molecule type" value="Genomic_DNA"/>
</dbReference>
<dbReference type="PANTHER" id="PTHR10272:SF0">
    <property type="entry name" value="PLATELET-ACTIVATING FACTOR ACETYLHYDROLASE"/>
    <property type="match status" value="1"/>
</dbReference>
<evidence type="ECO:0008006" key="5">
    <source>
        <dbReference type="Google" id="ProtNLM"/>
    </source>
</evidence>
<name>A0A382AJG0_9ZZZZ</name>
<keyword evidence="3" id="KW-0443">Lipid metabolism</keyword>
<keyword evidence="1" id="KW-0378">Hydrolase</keyword>
<protein>
    <recommendedName>
        <fullName evidence="5">Serine aminopeptidase S33 domain-containing protein</fullName>
    </recommendedName>
</protein>
<reference evidence="4" key="1">
    <citation type="submission" date="2018-05" db="EMBL/GenBank/DDBJ databases">
        <authorList>
            <person name="Lanie J.A."/>
            <person name="Ng W.-L."/>
            <person name="Kazmierczak K.M."/>
            <person name="Andrzejewski T.M."/>
            <person name="Davidsen T.M."/>
            <person name="Wayne K.J."/>
            <person name="Tettelin H."/>
            <person name="Glass J.I."/>
            <person name="Rusch D."/>
            <person name="Podicherti R."/>
            <person name="Tsui H.-C.T."/>
            <person name="Winkler M.E."/>
        </authorList>
    </citation>
    <scope>NUCLEOTIDE SEQUENCE</scope>
</reference>
<dbReference type="GO" id="GO:0016042">
    <property type="term" value="P:lipid catabolic process"/>
    <property type="evidence" value="ECO:0007669"/>
    <property type="project" value="UniProtKB-KW"/>
</dbReference>
<accession>A0A382AJG0</accession>
<proteinExistence type="predicted"/>
<dbReference type="PROSITE" id="PS51257">
    <property type="entry name" value="PROKAR_LIPOPROTEIN"/>
    <property type="match status" value="1"/>
</dbReference>
<evidence type="ECO:0000256" key="2">
    <source>
        <dbReference type="ARBA" id="ARBA00022963"/>
    </source>
</evidence>
<dbReference type="PANTHER" id="PTHR10272">
    <property type="entry name" value="PLATELET-ACTIVATING FACTOR ACETYLHYDROLASE"/>
    <property type="match status" value="1"/>
</dbReference>
<evidence type="ECO:0000256" key="3">
    <source>
        <dbReference type="ARBA" id="ARBA00023098"/>
    </source>
</evidence>
<dbReference type="AlphaFoldDB" id="A0A382AJG0"/>
<feature type="non-terminal residue" evidence="4">
    <location>
        <position position="248"/>
    </location>
</feature>
<evidence type="ECO:0000256" key="1">
    <source>
        <dbReference type="ARBA" id="ARBA00022801"/>
    </source>
</evidence>
<dbReference type="InterPro" id="IPR017395">
    <property type="entry name" value="Chlorophyllase-like"/>
</dbReference>
<dbReference type="InterPro" id="IPR029058">
    <property type="entry name" value="AB_hydrolase_fold"/>
</dbReference>
<dbReference type="Pfam" id="PF07224">
    <property type="entry name" value="Chlorophyllase"/>
    <property type="match status" value="1"/>
</dbReference>
<feature type="non-terminal residue" evidence="4">
    <location>
        <position position="1"/>
    </location>
</feature>
<evidence type="ECO:0000313" key="4">
    <source>
        <dbReference type="EMBL" id="SVB01646.1"/>
    </source>
</evidence>
<dbReference type="GO" id="GO:0003847">
    <property type="term" value="F:1-alkyl-2-acetylglycerophosphocholine esterase activity"/>
    <property type="evidence" value="ECO:0007669"/>
    <property type="project" value="TreeGrafter"/>
</dbReference>